<dbReference type="SUPFAM" id="SSF55469">
    <property type="entry name" value="FMN-dependent nitroreductase-like"/>
    <property type="match status" value="1"/>
</dbReference>
<evidence type="ECO:0000256" key="4">
    <source>
        <dbReference type="ARBA" id="ARBA00022643"/>
    </source>
</evidence>
<dbReference type="Pfam" id="PF00881">
    <property type="entry name" value="Nitroreductase"/>
    <property type="match status" value="1"/>
</dbReference>
<evidence type="ECO:0000256" key="8">
    <source>
        <dbReference type="PIRNR" id="PIRNR000232"/>
    </source>
</evidence>
<comment type="caution">
    <text evidence="10">The sequence shown here is derived from an EMBL/GenBank/DDBJ whole genome shotgun (WGS) entry which is preliminary data.</text>
</comment>
<evidence type="ECO:0000256" key="7">
    <source>
        <dbReference type="ARBA" id="ARBA00023027"/>
    </source>
</evidence>
<dbReference type="InterPro" id="IPR000415">
    <property type="entry name" value="Nitroreductase-like"/>
</dbReference>
<dbReference type="InterPro" id="IPR026021">
    <property type="entry name" value="YdjA-like"/>
</dbReference>
<protein>
    <recommendedName>
        <fullName evidence="8">Putative NAD(P)H nitroreductase</fullName>
        <ecNumber evidence="8">1.-.-.-</ecNumber>
    </recommendedName>
</protein>
<evidence type="ECO:0000256" key="6">
    <source>
        <dbReference type="ARBA" id="ARBA00023002"/>
    </source>
</evidence>
<dbReference type="EMBL" id="JAUSTP010000017">
    <property type="protein sequence ID" value="MDQ0190353.1"/>
    <property type="molecule type" value="Genomic_DNA"/>
</dbReference>
<comment type="cofactor">
    <cofactor evidence="1 8">
        <name>FMN</name>
        <dbReference type="ChEBI" id="CHEBI:58210"/>
    </cofactor>
</comment>
<dbReference type="InterPro" id="IPR029479">
    <property type="entry name" value="Nitroreductase"/>
</dbReference>
<evidence type="ECO:0000313" key="11">
    <source>
        <dbReference type="Proteomes" id="UP001232973"/>
    </source>
</evidence>
<comment type="similarity">
    <text evidence="2 8">Belongs to the nitroreductase family.</text>
</comment>
<dbReference type="CDD" id="cd02135">
    <property type="entry name" value="YdjA-like"/>
    <property type="match status" value="1"/>
</dbReference>
<reference evidence="10 11" key="1">
    <citation type="submission" date="2023-07" db="EMBL/GenBank/DDBJ databases">
        <title>Genomic Encyclopedia of Type Strains, Phase IV (KMG-IV): sequencing the most valuable type-strain genomes for metagenomic binning, comparative biology and taxonomic classification.</title>
        <authorList>
            <person name="Goeker M."/>
        </authorList>
    </citation>
    <scope>NUCLEOTIDE SEQUENCE [LARGE SCALE GENOMIC DNA]</scope>
    <source>
        <strain evidence="10 11">DSM 4006</strain>
    </source>
</reference>
<proteinExistence type="inferred from homology"/>
<dbReference type="PANTHER" id="PTHR43821:SF1">
    <property type="entry name" value="NAD(P)H NITROREDUCTASE YDJA-RELATED"/>
    <property type="match status" value="1"/>
</dbReference>
<evidence type="ECO:0000313" key="10">
    <source>
        <dbReference type="EMBL" id="MDQ0190353.1"/>
    </source>
</evidence>
<gene>
    <name evidence="10" type="ORF">J2S03_002217</name>
</gene>
<keyword evidence="4 8" id="KW-0288">FMN</keyword>
<keyword evidence="6 8" id="KW-0560">Oxidoreductase</keyword>
<dbReference type="Proteomes" id="UP001232973">
    <property type="component" value="Unassembled WGS sequence"/>
</dbReference>
<evidence type="ECO:0000256" key="1">
    <source>
        <dbReference type="ARBA" id="ARBA00001917"/>
    </source>
</evidence>
<evidence type="ECO:0000256" key="5">
    <source>
        <dbReference type="ARBA" id="ARBA00022857"/>
    </source>
</evidence>
<dbReference type="Gene3D" id="3.40.109.10">
    <property type="entry name" value="NADH Oxidase"/>
    <property type="match status" value="1"/>
</dbReference>
<keyword evidence="7 8" id="KW-0520">NAD</keyword>
<dbReference type="RefSeq" id="WP_274454646.1">
    <property type="nucleotide sequence ID" value="NZ_CP067097.1"/>
</dbReference>
<keyword evidence="5 8" id="KW-0521">NADP</keyword>
<sequence length="195" mass="21729">MDVLEAIRTRRSWGAVHKDVLPSDEDIQQILAAGTFAPTHHRTEPWRFFVMKGEGRARLGHVLAEIALEKAAGLPEAEQEDIKAKAFAKVLRAPVIIAITVVPSEDERVEWIEEVEAGAAAAQNMLLAAHGLGYGAIWRTGKQAYHRKMKELFQLPERGQVVGFIYLGRPLHGDHLPAAVRTPVEQKTVWWSTES</sequence>
<organism evidence="10 11">
    <name type="scientific">Alicyclobacillus cycloheptanicus</name>
    <dbReference type="NCBI Taxonomy" id="1457"/>
    <lineage>
        <taxon>Bacteria</taxon>
        <taxon>Bacillati</taxon>
        <taxon>Bacillota</taxon>
        <taxon>Bacilli</taxon>
        <taxon>Bacillales</taxon>
        <taxon>Alicyclobacillaceae</taxon>
        <taxon>Alicyclobacillus</taxon>
    </lineage>
</organism>
<dbReference type="InterPro" id="IPR052530">
    <property type="entry name" value="NAD(P)H_nitroreductase"/>
</dbReference>
<dbReference type="EC" id="1.-.-.-" evidence="8"/>
<evidence type="ECO:0000256" key="2">
    <source>
        <dbReference type="ARBA" id="ARBA00007118"/>
    </source>
</evidence>
<accession>A0ABT9XKP5</accession>
<dbReference type="PANTHER" id="PTHR43821">
    <property type="entry name" value="NAD(P)H NITROREDUCTASE YDJA-RELATED"/>
    <property type="match status" value="1"/>
</dbReference>
<evidence type="ECO:0000259" key="9">
    <source>
        <dbReference type="Pfam" id="PF00881"/>
    </source>
</evidence>
<name>A0ABT9XKP5_9BACL</name>
<keyword evidence="3 8" id="KW-0285">Flavoprotein</keyword>
<evidence type="ECO:0000256" key="3">
    <source>
        <dbReference type="ARBA" id="ARBA00022630"/>
    </source>
</evidence>
<feature type="domain" description="Nitroreductase" evidence="9">
    <location>
        <begin position="7"/>
        <end position="169"/>
    </location>
</feature>
<keyword evidence="11" id="KW-1185">Reference proteome</keyword>
<dbReference type="PIRSF" id="PIRSF000232">
    <property type="entry name" value="YdjA"/>
    <property type="match status" value="1"/>
</dbReference>